<keyword evidence="2" id="KW-0732">Signal</keyword>
<dbReference type="Proteomes" id="UP000481861">
    <property type="component" value="Unassembled WGS sequence"/>
</dbReference>
<evidence type="ECO:0000256" key="2">
    <source>
        <dbReference type="SAM" id="SignalP"/>
    </source>
</evidence>
<reference evidence="3 4" key="1">
    <citation type="submission" date="2020-01" db="EMBL/GenBank/DDBJ databases">
        <authorList>
            <consortium name="DOE Joint Genome Institute"/>
            <person name="Haridas S."/>
            <person name="Albert R."/>
            <person name="Binder M."/>
            <person name="Bloem J."/>
            <person name="Labutti K."/>
            <person name="Salamov A."/>
            <person name="Andreopoulos B."/>
            <person name="Baker S.E."/>
            <person name="Barry K."/>
            <person name="Bills G."/>
            <person name="Bluhm B.H."/>
            <person name="Cannon C."/>
            <person name="Castanera R."/>
            <person name="Culley D.E."/>
            <person name="Daum C."/>
            <person name="Ezra D."/>
            <person name="Gonzalez J.B."/>
            <person name="Henrissat B."/>
            <person name="Kuo A."/>
            <person name="Liang C."/>
            <person name="Lipzen A."/>
            <person name="Lutzoni F."/>
            <person name="Magnuson J."/>
            <person name="Mondo S."/>
            <person name="Nolan M."/>
            <person name="Ohm R."/>
            <person name="Pangilinan J."/>
            <person name="Park H.-J.H."/>
            <person name="Ramirez L."/>
            <person name="Alfaro M."/>
            <person name="Sun H."/>
            <person name="Tritt A."/>
            <person name="Yoshinaga Y."/>
            <person name="Zwiers L.-H.L."/>
            <person name="Turgeon B.G."/>
            <person name="Goodwin S.B."/>
            <person name="Spatafora J.W."/>
            <person name="Crous P.W."/>
            <person name="Grigoriev I.V."/>
        </authorList>
    </citation>
    <scope>NUCLEOTIDE SEQUENCE [LARGE SCALE GENOMIC DNA]</scope>
    <source>
        <strain evidence="3 4">CBS 611.86</strain>
    </source>
</reference>
<evidence type="ECO:0000313" key="4">
    <source>
        <dbReference type="Proteomes" id="UP000481861"/>
    </source>
</evidence>
<name>A0A7C8IE30_9PLEO</name>
<gene>
    <name evidence="3" type="ORF">BDV95DRAFT_562280</name>
</gene>
<comment type="caution">
    <text evidence="3">The sequence shown here is derived from an EMBL/GenBank/DDBJ whole genome shotgun (WGS) entry which is preliminary data.</text>
</comment>
<sequence length="101" mass="11139">MRRCCLWLTLVLKRGAGEMVVGNWLWKREGGIVVWCHGEGIYESRQGEVDICFQSAVPLQRHGTEHLNPVQFSSIQSSSVQSNSLPFPSSTSSIPPSPIGV</sequence>
<keyword evidence="4" id="KW-1185">Reference proteome</keyword>
<evidence type="ECO:0000313" key="3">
    <source>
        <dbReference type="EMBL" id="KAF2875626.1"/>
    </source>
</evidence>
<feature type="chain" id="PRO_5028818257" description="Secreted protein" evidence="2">
    <location>
        <begin position="18"/>
        <end position="101"/>
    </location>
</feature>
<protein>
    <recommendedName>
        <fullName evidence="5">Secreted protein</fullName>
    </recommendedName>
</protein>
<feature type="region of interest" description="Disordered" evidence="1">
    <location>
        <begin position="80"/>
        <end position="101"/>
    </location>
</feature>
<dbReference type="EMBL" id="JAADJZ010000004">
    <property type="protein sequence ID" value="KAF2875626.1"/>
    <property type="molecule type" value="Genomic_DNA"/>
</dbReference>
<proteinExistence type="predicted"/>
<evidence type="ECO:0008006" key="5">
    <source>
        <dbReference type="Google" id="ProtNLM"/>
    </source>
</evidence>
<feature type="compositionally biased region" description="Low complexity" evidence="1">
    <location>
        <begin position="80"/>
        <end position="94"/>
    </location>
</feature>
<accession>A0A7C8IE30</accession>
<dbReference type="AlphaFoldDB" id="A0A7C8IE30"/>
<organism evidence="3 4">
    <name type="scientific">Massariosphaeria phaeospora</name>
    <dbReference type="NCBI Taxonomy" id="100035"/>
    <lineage>
        <taxon>Eukaryota</taxon>
        <taxon>Fungi</taxon>
        <taxon>Dikarya</taxon>
        <taxon>Ascomycota</taxon>
        <taxon>Pezizomycotina</taxon>
        <taxon>Dothideomycetes</taxon>
        <taxon>Pleosporomycetidae</taxon>
        <taxon>Pleosporales</taxon>
        <taxon>Pleosporales incertae sedis</taxon>
        <taxon>Massariosphaeria</taxon>
    </lineage>
</organism>
<evidence type="ECO:0000256" key="1">
    <source>
        <dbReference type="SAM" id="MobiDB-lite"/>
    </source>
</evidence>
<feature type="signal peptide" evidence="2">
    <location>
        <begin position="1"/>
        <end position="17"/>
    </location>
</feature>